<dbReference type="EMBL" id="KZ805485">
    <property type="protein sequence ID" value="PVH95748.1"/>
    <property type="molecule type" value="Genomic_DNA"/>
</dbReference>
<protein>
    <recommendedName>
        <fullName evidence="4">BZIP domain-containing protein</fullName>
    </recommendedName>
</protein>
<dbReference type="AlphaFoldDB" id="A0A2V1DCF9"/>
<proteinExistence type="predicted"/>
<dbReference type="Proteomes" id="UP000244855">
    <property type="component" value="Unassembled WGS sequence"/>
</dbReference>
<keyword evidence="3" id="KW-1185">Reference proteome</keyword>
<evidence type="ECO:0000256" key="1">
    <source>
        <dbReference type="SAM" id="MobiDB-lite"/>
    </source>
</evidence>
<sequence>MLLYRRDTHQGYGVAQIGIAEKRELHDARHVEDDWTGITDAKERRKAQNRLHQRAWRRKKLEVKRNNTRQLSHSSPTSLSPNDPLHSAFAAATASIIQSTTPSNPNHHSPPSPTSSPKPFPPLIPYLHLTTSRPKIHSSTYLTIPSNFPLSADHHLLTLIQYNVMRAILENMVLCNIMAAMPLECRNALNLPLAHHPPSTPPPTFARTRLQTTVEHSDWIDCMPCAKMRDNLIRASPSSKFPPPPPPPPSSSSSSSHTSSNDDDNTTIPLNMTPNPRTFDQDDLCADTCGGLYDGFDHCEAKGMLVWGEPWRVESWEISEGFARKWGWLLEGCEEMIEATNAWRARRGEEGFVLREILGAAAGGAGEVAGVVDEEEGSGLC</sequence>
<feature type="region of interest" description="Disordered" evidence="1">
    <location>
        <begin position="64"/>
        <end position="85"/>
    </location>
</feature>
<evidence type="ECO:0008006" key="4">
    <source>
        <dbReference type="Google" id="ProtNLM"/>
    </source>
</evidence>
<reference evidence="2 3" key="1">
    <citation type="journal article" date="2018" name="Sci. Rep.">
        <title>Comparative genomics provides insights into the lifestyle and reveals functional heterogeneity of dark septate endophytic fungi.</title>
        <authorList>
            <person name="Knapp D.G."/>
            <person name="Nemeth J.B."/>
            <person name="Barry K."/>
            <person name="Hainaut M."/>
            <person name="Henrissat B."/>
            <person name="Johnson J."/>
            <person name="Kuo A."/>
            <person name="Lim J.H.P."/>
            <person name="Lipzen A."/>
            <person name="Nolan M."/>
            <person name="Ohm R.A."/>
            <person name="Tamas L."/>
            <person name="Grigoriev I.V."/>
            <person name="Spatafora J.W."/>
            <person name="Nagy L.G."/>
            <person name="Kovacs G.M."/>
        </authorList>
    </citation>
    <scope>NUCLEOTIDE SEQUENCE [LARGE SCALE GENOMIC DNA]</scope>
    <source>
        <strain evidence="2 3">DSE2036</strain>
    </source>
</reference>
<accession>A0A2V1DCF9</accession>
<evidence type="ECO:0000313" key="3">
    <source>
        <dbReference type="Proteomes" id="UP000244855"/>
    </source>
</evidence>
<dbReference type="OrthoDB" id="2245989at2759"/>
<feature type="region of interest" description="Disordered" evidence="1">
    <location>
        <begin position="99"/>
        <end position="122"/>
    </location>
</feature>
<dbReference type="PANTHER" id="PTHR38116:SF1">
    <property type="entry name" value="BZIP DOMAIN-CONTAINING PROTEIN"/>
    <property type="match status" value="1"/>
</dbReference>
<feature type="compositionally biased region" description="Polar residues" evidence="1">
    <location>
        <begin position="266"/>
        <end position="276"/>
    </location>
</feature>
<dbReference type="InterPro" id="IPR021833">
    <property type="entry name" value="DUF3425"/>
</dbReference>
<name>A0A2V1DCF9_9PLEO</name>
<feature type="compositionally biased region" description="Pro residues" evidence="1">
    <location>
        <begin position="240"/>
        <end position="250"/>
    </location>
</feature>
<feature type="compositionally biased region" description="Polar residues" evidence="1">
    <location>
        <begin position="68"/>
        <end position="81"/>
    </location>
</feature>
<dbReference type="STRING" id="97972.A0A2V1DCF9"/>
<dbReference type="Pfam" id="PF11905">
    <property type="entry name" value="DUF3425"/>
    <property type="match status" value="1"/>
</dbReference>
<feature type="compositionally biased region" description="Pro residues" evidence="1">
    <location>
        <begin position="108"/>
        <end position="122"/>
    </location>
</feature>
<gene>
    <name evidence="2" type="ORF">DM02DRAFT_570697</name>
</gene>
<feature type="region of interest" description="Disordered" evidence="1">
    <location>
        <begin position="234"/>
        <end position="276"/>
    </location>
</feature>
<organism evidence="2 3">
    <name type="scientific">Periconia macrospinosa</name>
    <dbReference type="NCBI Taxonomy" id="97972"/>
    <lineage>
        <taxon>Eukaryota</taxon>
        <taxon>Fungi</taxon>
        <taxon>Dikarya</taxon>
        <taxon>Ascomycota</taxon>
        <taxon>Pezizomycotina</taxon>
        <taxon>Dothideomycetes</taxon>
        <taxon>Pleosporomycetidae</taxon>
        <taxon>Pleosporales</taxon>
        <taxon>Massarineae</taxon>
        <taxon>Periconiaceae</taxon>
        <taxon>Periconia</taxon>
    </lineage>
</organism>
<dbReference type="PANTHER" id="PTHR38116">
    <property type="entry name" value="CHROMOSOME 7, WHOLE GENOME SHOTGUN SEQUENCE"/>
    <property type="match status" value="1"/>
</dbReference>
<evidence type="ECO:0000313" key="2">
    <source>
        <dbReference type="EMBL" id="PVH95748.1"/>
    </source>
</evidence>